<protein>
    <submittedName>
        <fullName evidence="2">Uncharacterized protein</fullName>
    </submittedName>
</protein>
<feature type="region of interest" description="Disordered" evidence="1">
    <location>
        <begin position="92"/>
        <end position="113"/>
    </location>
</feature>
<comment type="caution">
    <text evidence="2">The sequence shown here is derived from an EMBL/GenBank/DDBJ whole genome shotgun (WGS) entry which is preliminary data.</text>
</comment>
<reference evidence="2" key="1">
    <citation type="journal article" date="2021" name="Open Biol.">
        <title>Shared evolutionary footprints suggest mitochondrial oxidative damage underlies multiple complex I losses in fungi.</title>
        <authorList>
            <person name="Schikora-Tamarit M.A."/>
            <person name="Marcet-Houben M."/>
            <person name="Nosek J."/>
            <person name="Gabaldon T."/>
        </authorList>
    </citation>
    <scope>NUCLEOTIDE SEQUENCE</scope>
    <source>
        <strain evidence="2">CBS6075</strain>
    </source>
</reference>
<dbReference type="Proteomes" id="UP000769157">
    <property type="component" value="Unassembled WGS sequence"/>
</dbReference>
<dbReference type="OrthoDB" id="4089008at2759"/>
<gene>
    <name evidence="2" type="ORF">OGAPHI_003405</name>
</gene>
<dbReference type="Pfam" id="PF04001">
    <property type="entry name" value="Vhr1"/>
    <property type="match status" value="1"/>
</dbReference>
<dbReference type="AlphaFoldDB" id="A0A9P8P8H1"/>
<sequence length="446" mass="50039">MTSSEARKGATSEIRDKLGFHDETLWRKFSSRRLLLVESLSLSSKKACEQDAEIAVCAKTLQQEFGFPDDTLGEFDKLVRLAIQSVRRNKKRSQKRLANRRREKEDNVSPSYSDLLNEDVDMATGSSEEHEIESKTAISALVAPSAERPFGASLRRLGANHEFRAAANSFLASVKRSRTCFDLTKSGTGSFESIEAFGSSCISTAVMFVLERYFGHLSYDSVIYIKQKLNSDMVLSSVVKSLDHESLEVAQLGEFVAAQLFKKLVGGCVKDFGFNQVLYPVCDIFRSILEKDYPFTPQTSQLDEKSTILSRSPASDSLITVVIKFNTKDLRFIYPSSSCSPPTVLELITNSKTAFGIVNNNRILKIRNAQSKSLIDSDSELEKLFDATRNKPHKLIELELIYHNMQDYLNLNFDVPQKQVRPAGLHALTPPLPLPNRSPFKFQPLL</sequence>
<accession>A0A9P8P8H1</accession>
<evidence type="ECO:0000313" key="2">
    <source>
        <dbReference type="EMBL" id="KAH3666955.1"/>
    </source>
</evidence>
<evidence type="ECO:0000256" key="1">
    <source>
        <dbReference type="SAM" id="MobiDB-lite"/>
    </source>
</evidence>
<proteinExistence type="predicted"/>
<dbReference type="GeneID" id="70235372"/>
<keyword evidence="3" id="KW-1185">Reference proteome</keyword>
<dbReference type="EMBL" id="JAEUBE010000199">
    <property type="protein sequence ID" value="KAH3666955.1"/>
    <property type="molecule type" value="Genomic_DNA"/>
</dbReference>
<dbReference type="RefSeq" id="XP_046061911.1">
    <property type="nucleotide sequence ID" value="XM_046204378.1"/>
</dbReference>
<evidence type="ECO:0000313" key="3">
    <source>
        <dbReference type="Proteomes" id="UP000769157"/>
    </source>
</evidence>
<reference evidence="2" key="2">
    <citation type="submission" date="2021-01" db="EMBL/GenBank/DDBJ databases">
        <authorList>
            <person name="Schikora-Tamarit M.A."/>
        </authorList>
    </citation>
    <scope>NUCLEOTIDE SEQUENCE</scope>
    <source>
        <strain evidence="2">CBS6075</strain>
    </source>
</reference>
<organism evidence="2 3">
    <name type="scientific">Ogataea philodendri</name>
    <dbReference type="NCBI Taxonomy" id="1378263"/>
    <lineage>
        <taxon>Eukaryota</taxon>
        <taxon>Fungi</taxon>
        <taxon>Dikarya</taxon>
        <taxon>Ascomycota</taxon>
        <taxon>Saccharomycotina</taxon>
        <taxon>Pichiomycetes</taxon>
        <taxon>Pichiales</taxon>
        <taxon>Pichiaceae</taxon>
        <taxon>Ogataea</taxon>
    </lineage>
</organism>
<name>A0A9P8P8H1_9ASCO</name>
<dbReference type="InterPro" id="IPR007147">
    <property type="entry name" value="TF_Vhr"/>
</dbReference>